<feature type="compositionally biased region" description="Basic and acidic residues" evidence="1">
    <location>
        <begin position="392"/>
        <end position="416"/>
    </location>
</feature>
<evidence type="ECO:0000313" key="3">
    <source>
        <dbReference type="EMBL" id="KAF2232033.1"/>
    </source>
</evidence>
<evidence type="ECO:0000256" key="2">
    <source>
        <dbReference type="SAM" id="Phobius"/>
    </source>
</evidence>
<feature type="compositionally biased region" description="Basic and acidic residues" evidence="1">
    <location>
        <begin position="366"/>
        <end position="375"/>
    </location>
</feature>
<dbReference type="EMBL" id="ML991820">
    <property type="protein sequence ID" value="KAF2232033.1"/>
    <property type="molecule type" value="Genomic_DNA"/>
</dbReference>
<sequence length="416" mass="45352">MRRRQQQTYINLHGSGSERDAVAWYWRVTAFAASWMILGGFLIIAPTFGDSNLRISNTAVSVVGICLFAIGYIWTIVLYFACRSVVFQAEGILLPALASSSLGLLTVLYDLFIHKQPNWKPATILSLVVAAVSTLLYSILLLLTHRRIAAARAREPPSTQNLASNTPYQPESSSSTPSAPFSGAQIPWQSPSFYQNYLANMFPTAQNPRGTPLLTEEELTRQQMLMLLLKADAESSTNGTATSTAGDHSTPRENGTFRIDLNLPDDDDNAGQTPLQPLAHPHATELAARRYTHQLYQQNQQLHQQIAAQRMAGGNAPPQMPQPPQPPPTGLGFLERMNQAQAQVPYQPGRGGVPGVAGGGGSAWELRGRNEERSRGLGGQGPGNMGGPNRAKSKEEREARRREIELGVRRPEGAPV</sequence>
<feature type="region of interest" description="Disordered" evidence="1">
    <location>
        <begin position="233"/>
        <end position="277"/>
    </location>
</feature>
<feature type="region of interest" description="Disordered" evidence="1">
    <location>
        <begin position="311"/>
        <end position="332"/>
    </location>
</feature>
<feature type="compositionally biased region" description="Gly residues" evidence="1">
    <location>
        <begin position="376"/>
        <end position="386"/>
    </location>
</feature>
<feature type="compositionally biased region" description="Polar residues" evidence="1">
    <location>
        <begin position="157"/>
        <end position="166"/>
    </location>
</feature>
<proteinExistence type="predicted"/>
<organism evidence="3 4">
    <name type="scientific">Viridothelium virens</name>
    <name type="common">Speckled blister lichen</name>
    <name type="synonym">Trypethelium virens</name>
    <dbReference type="NCBI Taxonomy" id="1048519"/>
    <lineage>
        <taxon>Eukaryota</taxon>
        <taxon>Fungi</taxon>
        <taxon>Dikarya</taxon>
        <taxon>Ascomycota</taxon>
        <taxon>Pezizomycotina</taxon>
        <taxon>Dothideomycetes</taxon>
        <taxon>Dothideomycetes incertae sedis</taxon>
        <taxon>Trypetheliales</taxon>
        <taxon>Trypetheliaceae</taxon>
        <taxon>Viridothelium</taxon>
    </lineage>
</organism>
<feature type="compositionally biased region" description="Low complexity" evidence="1">
    <location>
        <begin position="167"/>
        <end position="181"/>
    </location>
</feature>
<feature type="transmembrane region" description="Helical" evidence="2">
    <location>
        <begin position="58"/>
        <end position="80"/>
    </location>
</feature>
<protein>
    <submittedName>
        <fullName evidence="3">Uncharacterized protein</fullName>
    </submittedName>
</protein>
<dbReference type="AlphaFoldDB" id="A0A6A6H3B1"/>
<evidence type="ECO:0000256" key="1">
    <source>
        <dbReference type="SAM" id="MobiDB-lite"/>
    </source>
</evidence>
<feature type="compositionally biased region" description="Pro residues" evidence="1">
    <location>
        <begin position="318"/>
        <end position="329"/>
    </location>
</feature>
<reference evidence="3" key="1">
    <citation type="journal article" date="2020" name="Stud. Mycol.">
        <title>101 Dothideomycetes genomes: a test case for predicting lifestyles and emergence of pathogens.</title>
        <authorList>
            <person name="Haridas S."/>
            <person name="Albert R."/>
            <person name="Binder M."/>
            <person name="Bloem J."/>
            <person name="Labutti K."/>
            <person name="Salamov A."/>
            <person name="Andreopoulos B."/>
            <person name="Baker S."/>
            <person name="Barry K."/>
            <person name="Bills G."/>
            <person name="Bluhm B."/>
            <person name="Cannon C."/>
            <person name="Castanera R."/>
            <person name="Culley D."/>
            <person name="Daum C."/>
            <person name="Ezra D."/>
            <person name="Gonzalez J."/>
            <person name="Henrissat B."/>
            <person name="Kuo A."/>
            <person name="Liang C."/>
            <person name="Lipzen A."/>
            <person name="Lutzoni F."/>
            <person name="Magnuson J."/>
            <person name="Mondo S."/>
            <person name="Nolan M."/>
            <person name="Ohm R."/>
            <person name="Pangilinan J."/>
            <person name="Park H.-J."/>
            <person name="Ramirez L."/>
            <person name="Alfaro M."/>
            <person name="Sun H."/>
            <person name="Tritt A."/>
            <person name="Yoshinaga Y."/>
            <person name="Zwiers L.-H."/>
            <person name="Turgeon B."/>
            <person name="Goodwin S."/>
            <person name="Spatafora J."/>
            <person name="Crous P."/>
            <person name="Grigoriev I."/>
        </authorList>
    </citation>
    <scope>NUCLEOTIDE SEQUENCE</scope>
    <source>
        <strain evidence="3">Tuck. ex Michener</strain>
    </source>
</reference>
<feature type="region of interest" description="Disordered" evidence="1">
    <location>
        <begin position="347"/>
        <end position="416"/>
    </location>
</feature>
<keyword evidence="2" id="KW-0812">Transmembrane</keyword>
<accession>A0A6A6H3B1</accession>
<keyword evidence="2" id="KW-1133">Transmembrane helix</keyword>
<feature type="transmembrane region" description="Helical" evidence="2">
    <location>
        <begin position="124"/>
        <end position="144"/>
    </location>
</feature>
<name>A0A6A6H3B1_VIRVR</name>
<gene>
    <name evidence="3" type="ORF">EV356DRAFT_535031</name>
</gene>
<keyword evidence="2" id="KW-0472">Membrane</keyword>
<feature type="transmembrane region" description="Helical" evidence="2">
    <location>
        <begin position="21"/>
        <end position="46"/>
    </location>
</feature>
<feature type="region of interest" description="Disordered" evidence="1">
    <location>
        <begin position="154"/>
        <end position="181"/>
    </location>
</feature>
<keyword evidence="4" id="KW-1185">Reference proteome</keyword>
<feature type="transmembrane region" description="Helical" evidence="2">
    <location>
        <begin position="92"/>
        <end position="112"/>
    </location>
</feature>
<feature type="compositionally biased region" description="Gly residues" evidence="1">
    <location>
        <begin position="349"/>
        <end position="362"/>
    </location>
</feature>
<evidence type="ECO:0000313" key="4">
    <source>
        <dbReference type="Proteomes" id="UP000800092"/>
    </source>
</evidence>
<dbReference type="Proteomes" id="UP000800092">
    <property type="component" value="Unassembled WGS sequence"/>
</dbReference>
<dbReference type="OrthoDB" id="3254104at2759"/>
<feature type="compositionally biased region" description="Low complexity" evidence="1">
    <location>
        <begin position="235"/>
        <end position="246"/>
    </location>
</feature>